<organism evidence="2 3">
    <name type="scientific">Corynebacterium hylobatis</name>
    <dbReference type="NCBI Taxonomy" id="1859290"/>
    <lineage>
        <taxon>Bacteria</taxon>
        <taxon>Bacillati</taxon>
        <taxon>Actinomycetota</taxon>
        <taxon>Actinomycetes</taxon>
        <taxon>Mycobacteriales</taxon>
        <taxon>Corynebacteriaceae</taxon>
        <taxon>Corynebacterium</taxon>
    </lineage>
</organism>
<evidence type="ECO:0000313" key="3">
    <source>
        <dbReference type="Proteomes" id="UP000274907"/>
    </source>
</evidence>
<reference evidence="2 3" key="1">
    <citation type="submission" date="2018-12" db="EMBL/GenBank/DDBJ databases">
        <title>YIM 101343 draft genome.</title>
        <authorList>
            <person name="Chen X."/>
        </authorList>
    </citation>
    <scope>NUCLEOTIDE SEQUENCE [LARGE SCALE GENOMIC DNA]</scope>
    <source>
        <strain evidence="2 3">YIM 101343</strain>
    </source>
</reference>
<accession>A0A3R9ZFS5</accession>
<name>A0A3R9ZFS5_9CORY</name>
<sequence>MSPARSVYRWASWASAVCGAHVIAYLLGTLPRALAELGLLYLLPGYLGIVFWAVAFGTGLLENVGPRLMLRGHILSGAGMGLVFVWSVAARNMDLLVLVPAAFGIGQLPVLWALLTVHRPGMT</sequence>
<evidence type="ECO:0000256" key="1">
    <source>
        <dbReference type="SAM" id="Phobius"/>
    </source>
</evidence>
<dbReference type="RefSeq" id="WP_126119698.1">
    <property type="nucleotide sequence ID" value="NZ_RXHJ01000002.1"/>
</dbReference>
<protein>
    <submittedName>
        <fullName evidence="2">Uncharacterized protein</fullName>
    </submittedName>
</protein>
<gene>
    <name evidence="2" type="ORF">EAH68_02305</name>
</gene>
<dbReference type="EMBL" id="RXHJ01000002">
    <property type="protein sequence ID" value="RSZ65603.1"/>
    <property type="molecule type" value="Genomic_DNA"/>
</dbReference>
<dbReference type="Proteomes" id="UP000274907">
    <property type="component" value="Unassembled WGS sequence"/>
</dbReference>
<dbReference type="OrthoDB" id="5317164at2"/>
<comment type="caution">
    <text evidence="2">The sequence shown here is derived from an EMBL/GenBank/DDBJ whole genome shotgun (WGS) entry which is preliminary data.</text>
</comment>
<feature type="transmembrane region" description="Helical" evidence="1">
    <location>
        <begin position="68"/>
        <end position="89"/>
    </location>
</feature>
<feature type="transmembrane region" description="Helical" evidence="1">
    <location>
        <begin position="39"/>
        <end position="61"/>
    </location>
</feature>
<keyword evidence="3" id="KW-1185">Reference proteome</keyword>
<evidence type="ECO:0000313" key="2">
    <source>
        <dbReference type="EMBL" id="RSZ65603.1"/>
    </source>
</evidence>
<proteinExistence type="predicted"/>
<feature type="transmembrane region" description="Helical" evidence="1">
    <location>
        <begin position="95"/>
        <end position="117"/>
    </location>
</feature>
<keyword evidence="1" id="KW-0472">Membrane</keyword>
<keyword evidence="1" id="KW-1133">Transmembrane helix</keyword>
<dbReference type="AlphaFoldDB" id="A0A3R9ZFS5"/>
<keyword evidence="1" id="KW-0812">Transmembrane</keyword>
<feature type="transmembrane region" description="Helical" evidence="1">
    <location>
        <begin position="7"/>
        <end position="27"/>
    </location>
</feature>